<gene>
    <name evidence="2" type="ORF">ABID41_000926</name>
</gene>
<dbReference type="RefSeq" id="WP_331929209.1">
    <property type="nucleotide sequence ID" value="NZ_JBEPLU010000001.1"/>
</dbReference>
<proteinExistence type="predicted"/>
<dbReference type="EMBL" id="JBEPLU010000001">
    <property type="protein sequence ID" value="MET3525831.1"/>
    <property type="molecule type" value="Genomic_DNA"/>
</dbReference>
<protein>
    <submittedName>
        <fullName evidence="2">Fructose-specific phosphotransferase system IIC component</fullName>
    </submittedName>
</protein>
<accession>A0ABV2EGU0</accession>
<dbReference type="Pfam" id="PF11911">
    <property type="entry name" value="DUF3429"/>
    <property type="match status" value="1"/>
</dbReference>
<evidence type="ECO:0000256" key="1">
    <source>
        <dbReference type="SAM" id="Phobius"/>
    </source>
</evidence>
<feature type="transmembrane region" description="Helical" evidence="1">
    <location>
        <begin position="17"/>
        <end position="37"/>
    </location>
</feature>
<feature type="transmembrane region" description="Helical" evidence="1">
    <location>
        <begin position="49"/>
        <end position="68"/>
    </location>
</feature>
<dbReference type="PANTHER" id="PTHR15887">
    <property type="entry name" value="TRANSMEMBRANE PROTEIN 69"/>
    <property type="match status" value="1"/>
</dbReference>
<keyword evidence="1" id="KW-0812">Transmembrane</keyword>
<name>A0ABV2EGU0_9CAUL</name>
<dbReference type="Proteomes" id="UP001549110">
    <property type="component" value="Unassembled WGS sequence"/>
</dbReference>
<evidence type="ECO:0000313" key="2">
    <source>
        <dbReference type="EMBL" id="MET3525831.1"/>
    </source>
</evidence>
<feature type="transmembrane region" description="Helical" evidence="1">
    <location>
        <begin position="131"/>
        <end position="149"/>
    </location>
</feature>
<sequence>MNIHADLPGGGPAPKPLWAIALAGVAPFPAAALAYVYGPPGISPDALTVLLSWSAVMLGFLGGVRWGLESGRAQPRWPRLALSAVSPIGGWALLFARGSIAMPWLLGGFLAAFILQWLFDHSAPDVPARYPRLMTVLTLGACLSLALALEQALRM</sequence>
<keyword evidence="3" id="KW-1185">Reference proteome</keyword>
<keyword evidence="1" id="KW-0472">Membrane</keyword>
<organism evidence="2 3">
    <name type="scientific">Phenylobacterium koreense</name>
    <dbReference type="NCBI Taxonomy" id="266125"/>
    <lineage>
        <taxon>Bacteria</taxon>
        <taxon>Pseudomonadati</taxon>
        <taxon>Pseudomonadota</taxon>
        <taxon>Alphaproteobacteria</taxon>
        <taxon>Caulobacterales</taxon>
        <taxon>Caulobacteraceae</taxon>
        <taxon>Phenylobacterium</taxon>
    </lineage>
</organism>
<comment type="caution">
    <text evidence="2">The sequence shown here is derived from an EMBL/GenBank/DDBJ whole genome shotgun (WGS) entry which is preliminary data.</text>
</comment>
<keyword evidence="1" id="KW-1133">Transmembrane helix</keyword>
<dbReference type="InterPro" id="IPR021836">
    <property type="entry name" value="DUF3429"/>
</dbReference>
<reference evidence="2 3" key="1">
    <citation type="submission" date="2024-06" db="EMBL/GenBank/DDBJ databases">
        <title>Genomic Encyclopedia of Type Strains, Phase IV (KMG-IV): sequencing the most valuable type-strain genomes for metagenomic binning, comparative biology and taxonomic classification.</title>
        <authorList>
            <person name="Goeker M."/>
        </authorList>
    </citation>
    <scope>NUCLEOTIDE SEQUENCE [LARGE SCALE GENOMIC DNA]</scope>
    <source>
        <strain evidence="2 3">DSM 17809</strain>
    </source>
</reference>
<evidence type="ECO:0000313" key="3">
    <source>
        <dbReference type="Proteomes" id="UP001549110"/>
    </source>
</evidence>
<dbReference type="PANTHER" id="PTHR15887:SF1">
    <property type="entry name" value="TRANSMEMBRANE PROTEIN 69"/>
    <property type="match status" value="1"/>
</dbReference>
<feature type="transmembrane region" description="Helical" evidence="1">
    <location>
        <begin position="103"/>
        <end position="119"/>
    </location>
</feature>